<organism evidence="2 3">
    <name type="scientific">Canavalia gladiata</name>
    <name type="common">Sword bean</name>
    <name type="synonym">Dolichos gladiatus</name>
    <dbReference type="NCBI Taxonomy" id="3824"/>
    <lineage>
        <taxon>Eukaryota</taxon>
        <taxon>Viridiplantae</taxon>
        <taxon>Streptophyta</taxon>
        <taxon>Embryophyta</taxon>
        <taxon>Tracheophyta</taxon>
        <taxon>Spermatophyta</taxon>
        <taxon>Magnoliopsida</taxon>
        <taxon>eudicotyledons</taxon>
        <taxon>Gunneridae</taxon>
        <taxon>Pentapetalae</taxon>
        <taxon>rosids</taxon>
        <taxon>fabids</taxon>
        <taxon>Fabales</taxon>
        <taxon>Fabaceae</taxon>
        <taxon>Papilionoideae</taxon>
        <taxon>50 kb inversion clade</taxon>
        <taxon>NPAAA clade</taxon>
        <taxon>indigoferoid/millettioid clade</taxon>
        <taxon>Phaseoleae</taxon>
        <taxon>Canavalia</taxon>
    </lineage>
</organism>
<keyword evidence="3" id="KW-1185">Reference proteome</keyword>
<feature type="region of interest" description="Disordered" evidence="1">
    <location>
        <begin position="152"/>
        <end position="173"/>
    </location>
</feature>
<evidence type="ECO:0000313" key="3">
    <source>
        <dbReference type="Proteomes" id="UP001367508"/>
    </source>
</evidence>
<evidence type="ECO:0000313" key="2">
    <source>
        <dbReference type="EMBL" id="KAK7327783.1"/>
    </source>
</evidence>
<name>A0AAN9QDZ6_CANGL</name>
<accession>A0AAN9QDZ6</accession>
<sequence length="173" mass="19506">MCNSTIPPSLPEPSDWSLHMKANGLLASELPILIAHLIHYRNHRNGFIISYREIQIFLTILTGNMCYSFLFDVAGNRALEKMGNATTCKATIGSDGNYSASSITGQSHLNPTLKIRHHILTHVKNIRGRSAILAVNNLAKITSGRERETVRRGIKRREREKDRGRFDPNLDSW</sequence>
<comment type="caution">
    <text evidence="2">The sequence shown here is derived from an EMBL/GenBank/DDBJ whole genome shotgun (WGS) entry which is preliminary data.</text>
</comment>
<evidence type="ECO:0000256" key="1">
    <source>
        <dbReference type="SAM" id="MobiDB-lite"/>
    </source>
</evidence>
<dbReference type="Proteomes" id="UP001367508">
    <property type="component" value="Unassembled WGS sequence"/>
</dbReference>
<gene>
    <name evidence="2" type="ORF">VNO77_21874</name>
</gene>
<dbReference type="EMBL" id="JAYMYQ010000005">
    <property type="protein sequence ID" value="KAK7327783.1"/>
    <property type="molecule type" value="Genomic_DNA"/>
</dbReference>
<reference evidence="2 3" key="1">
    <citation type="submission" date="2024-01" db="EMBL/GenBank/DDBJ databases">
        <title>The genomes of 5 underutilized Papilionoideae crops provide insights into root nodulation and disease resistanc.</title>
        <authorList>
            <person name="Jiang F."/>
        </authorList>
    </citation>
    <scope>NUCLEOTIDE SEQUENCE [LARGE SCALE GENOMIC DNA]</scope>
    <source>
        <strain evidence="2">LVBAO_FW01</strain>
        <tissue evidence="2">Leaves</tissue>
    </source>
</reference>
<proteinExistence type="predicted"/>
<protein>
    <submittedName>
        <fullName evidence="2">Uncharacterized protein</fullName>
    </submittedName>
</protein>
<dbReference type="AlphaFoldDB" id="A0AAN9QDZ6"/>